<protein>
    <recommendedName>
        <fullName evidence="1 3">Biotin carboxyl carrier protein of acetyl-CoA carboxylase</fullName>
    </recommendedName>
</protein>
<proteinExistence type="predicted"/>
<dbReference type="Proteomes" id="UP000198597">
    <property type="component" value="Unassembled WGS sequence"/>
</dbReference>
<dbReference type="SUPFAM" id="SSF51230">
    <property type="entry name" value="Single hybrid motif"/>
    <property type="match status" value="1"/>
</dbReference>
<evidence type="ECO:0000256" key="2">
    <source>
        <dbReference type="ARBA" id="ARBA00023267"/>
    </source>
</evidence>
<accession>A0A1H0RGY1</accession>
<dbReference type="PRINTS" id="PR01071">
    <property type="entry name" value="ACOABIOTINCC"/>
</dbReference>
<dbReference type="NCBIfam" id="TIGR00531">
    <property type="entry name" value="BCCP"/>
    <property type="match status" value="1"/>
</dbReference>
<dbReference type="AlphaFoldDB" id="A0A1H0RGY1"/>
<dbReference type="CDD" id="cd06850">
    <property type="entry name" value="biotinyl_domain"/>
    <property type="match status" value="1"/>
</dbReference>
<reference evidence="4 5" key="1">
    <citation type="submission" date="2016-10" db="EMBL/GenBank/DDBJ databases">
        <authorList>
            <person name="de Groot N.N."/>
        </authorList>
    </citation>
    <scope>NUCLEOTIDE SEQUENCE [LARGE SCALE GENOMIC DNA]</scope>
    <source>
        <strain evidence="4 5">DSM 12272</strain>
    </source>
</reference>
<comment type="pathway">
    <text evidence="3">Lipid metabolism; fatty acid biosynthesis.</text>
</comment>
<comment type="function">
    <text evidence="3">This protein is a component of the acetyl coenzyme A carboxylase complex; first, biotin carboxylase catalyzes the carboxylation of the carrier protein and then the transcarboxylase transfers the carboxyl group to form malonyl-CoA.</text>
</comment>
<dbReference type="InterPro" id="IPR001249">
    <property type="entry name" value="AcCoA_biotinCC"/>
</dbReference>
<keyword evidence="2 3" id="KW-0092">Biotin</keyword>
<dbReference type="InterPro" id="IPR011053">
    <property type="entry name" value="Single_hybrid_motif"/>
</dbReference>
<dbReference type="PANTHER" id="PTHR45266:SF3">
    <property type="entry name" value="OXALOACETATE DECARBOXYLASE ALPHA CHAIN"/>
    <property type="match status" value="1"/>
</dbReference>
<dbReference type="FunFam" id="2.40.50.100:FF:000003">
    <property type="entry name" value="Acetyl-CoA carboxylase biotin carboxyl carrier protein"/>
    <property type="match status" value="1"/>
</dbReference>
<keyword evidence="3" id="KW-0275">Fatty acid biosynthesis</keyword>
<dbReference type="GeneID" id="65311427"/>
<sequence length="162" mass="18298">MDLKDIRELVQMINSSELAYFELKMDDNYIKMDKSLTRSLVGKTSVENIVGKEEINKNINSEIVNKNTELDIEEKVLVKEDENLLTINSPMVGTFYGSSSPDSSPFVSEGSKVSKGDALCIIEAMKLMNEIECEYNGEIVKILIKEGQMVEYGQPMFKVRRG</sequence>
<evidence type="ECO:0000256" key="3">
    <source>
        <dbReference type="RuleBase" id="RU364072"/>
    </source>
</evidence>
<dbReference type="Gene3D" id="2.40.50.100">
    <property type="match status" value="1"/>
</dbReference>
<evidence type="ECO:0000313" key="5">
    <source>
        <dbReference type="Proteomes" id="UP000198597"/>
    </source>
</evidence>
<dbReference type="STRING" id="94869.SAMN04488529_103175"/>
<gene>
    <name evidence="4" type="ORF">SAMN04488529_103175</name>
</gene>
<dbReference type="InterPro" id="IPR050709">
    <property type="entry name" value="Biotin_Carboxyl_Carrier/Decarb"/>
</dbReference>
<dbReference type="GO" id="GO:0003989">
    <property type="term" value="F:acetyl-CoA carboxylase activity"/>
    <property type="evidence" value="ECO:0007669"/>
    <property type="project" value="InterPro"/>
</dbReference>
<keyword evidence="3" id="KW-0443">Lipid metabolism</keyword>
<dbReference type="OrthoDB" id="9811735at2"/>
<keyword evidence="3" id="KW-0276">Fatty acid metabolism</keyword>
<dbReference type="PANTHER" id="PTHR45266">
    <property type="entry name" value="OXALOACETATE DECARBOXYLASE ALPHA CHAIN"/>
    <property type="match status" value="1"/>
</dbReference>
<keyword evidence="3" id="KW-0444">Lipid biosynthesis</keyword>
<dbReference type="GO" id="GO:0006633">
    <property type="term" value="P:fatty acid biosynthetic process"/>
    <property type="evidence" value="ECO:0007669"/>
    <property type="project" value="UniProtKB-UniPathway"/>
</dbReference>
<organism evidence="4 5">
    <name type="scientific">Clostridium gasigenes</name>
    <dbReference type="NCBI Taxonomy" id="94869"/>
    <lineage>
        <taxon>Bacteria</taxon>
        <taxon>Bacillati</taxon>
        <taxon>Bacillota</taxon>
        <taxon>Clostridia</taxon>
        <taxon>Eubacteriales</taxon>
        <taxon>Clostridiaceae</taxon>
        <taxon>Clostridium</taxon>
    </lineage>
</organism>
<dbReference type="Pfam" id="PF00364">
    <property type="entry name" value="Biotin_lipoyl"/>
    <property type="match status" value="1"/>
</dbReference>
<evidence type="ECO:0000256" key="1">
    <source>
        <dbReference type="ARBA" id="ARBA00017562"/>
    </source>
</evidence>
<dbReference type="UniPathway" id="UPA00094"/>
<name>A0A1H0RGY1_9CLOT</name>
<dbReference type="EMBL" id="FNJM01000003">
    <property type="protein sequence ID" value="SDP28459.1"/>
    <property type="molecule type" value="Genomic_DNA"/>
</dbReference>
<dbReference type="RefSeq" id="WP_089968091.1">
    <property type="nucleotide sequence ID" value="NZ_CP071376.1"/>
</dbReference>
<dbReference type="GO" id="GO:0009317">
    <property type="term" value="C:acetyl-CoA carboxylase complex"/>
    <property type="evidence" value="ECO:0007669"/>
    <property type="project" value="InterPro"/>
</dbReference>
<keyword evidence="5" id="KW-1185">Reference proteome</keyword>
<dbReference type="InterPro" id="IPR000089">
    <property type="entry name" value="Biotin_lipoyl"/>
</dbReference>
<dbReference type="PROSITE" id="PS50968">
    <property type="entry name" value="BIOTINYL_LIPOYL"/>
    <property type="match status" value="1"/>
</dbReference>
<evidence type="ECO:0000313" key="4">
    <source>
        <dbReference type="EMBL" id="SDP28459.1"/>
    </source>
</evidence>